<dbReference type="EMBL" id="CP027666">
    <property type="protein sequence ID" value="AVO34398.1"/>
    <property type="molecule type" value="Genomic_DNA"/>
</dbReference>
<dbReference type="AlphaFoldDB" id="A0A2S0MEV1"/>
<dbReference type="Proteomes" id="UP000239709">
    <property type="component" value="Chromosome"/>
</dbReference>
<feature type="domain" description="IPTL-CTERM protein sorting" evidence="3">
    <location>
        <begin position="260"/>
        <end position="286"/>
    </location>
</feature>
<dbReference type="NCBIfam" id="TIGR04174">
    <property type="entry name" value="IPTL_CTERM"/>
    <property type="match status" value="1"/>
</dbReference>
<keyword evidence="2" id="KW-0732">Signal</keyword>
<evidence type="ECO:0000256" key="1">
    <source>
        <dbReference type="SAM" id="Phobius"/>
    </source>
</evidence>
<keyword evidence="1" id="KW-0472">Membrane</keyword>
<protein>
    <recommendedName>
        <fullName evidence="7">IPTL-CTERM protein sorting domain-containing protein</fullName>
    </recommendedName>
</protein>
<evidence type="ECO:0000259" key="4">
    <source>
        <dbReference type="Pfam" id="PF18998"/>
    </source>
</evidence>
<evidence type="ECO:0008006" key="7">
    <source>
        <dbReference type="Google" id="ProtNLM"/>
    </source>
</evidence>
<dbReference type="Pfam" id="PF18998">
    <property type="entry name" value="Flg_new_2"/>
    <property type="match status" value="1"/>
</dbReference>
<evidence type="ECO:0000313" key="6">
    <source>
        <dbReference type="Proteomes" id="UP000239709"/>
    </source>
</evidence>
<name>A0A2S0MEV1_9BURK</name>
<evidence type="ECO:0000313" key="5">
    <source>
        <dbReference type="EMBL" id="AVO34398.1"/>
    </source>
</evidence>
<keyword evidence="1" id="KW-1133">Transmembrane helix</keyword>
<organism evidence="5 6">
    <name type="scientific">Ottowia oryzae</name>
    <dbReference type="NCBI Taxonomy" id="2109914"/>
    <lineage>
        <taxon>Bacteria</taxon>
        <taxon>Pseudomonadati</taxon>
        <taxon>Pseudomonadota</taxon>
        <taxon>Betaproteobacteria</taxon>
        <taxon>Burkholderiales</taxon>
        <taxon>Comamonadaceae</taxon>
        <taxon>Ottowia</taxon>
    </lineage>
</organism>
<feature type="transmembrane region" description="Helical" evidence="1">
    <location>
        <begin position="264"/>
        <end position="281"/>
    </location>
</feature>
<keyword evidence="6" id="KW-1185">Reference proteome</keyword>
<dbReference type="KEGG" id="otk:C6570_09285"/>
<dbReference type="Pfam" id="PF18203">
    <property type="entry name" value="IPTL-CTERM"/>
    <property type="match status" value="1"/>
</dbReference>
<accession>A0A2S0MEV1</accession>
<keyword evidence="1" id="KW-0812">Transmembrane</keyword>
<feature type="chain" id="PRO_5015721795" description="IPTL-CTERM protein sorting domain-containing protein" evidence="2">
    <location>
        <begin position="37"/>
        <end position="286"/>
    </location>
</feature>
<dbReference type="InterPro" id="IPR026442">
    <property type="entry name" value="IPTL_CTERM"/>
</dbReference>
<proteinExistence type="predicted"/>
<sequence length="286" mass="28538">MASRTDAPRGRPGLRRALAVAGCAWLLGLAAPSAHAQAMLLNFDAIPCPTSAIPNGTGGLNWANMFCADGPTTGGGYATGTVSSPNIAFNAGGNPATVTRSGGGVFSLSSAQLTTAFTPAPQVRVEGFVGATSVALLTFSPTNTGPTLVDLSPIVNVDRVVFTSVPGGAYQQFVLDDLNYILGSAHTITATAAPAAGGSVSCTPRPVPDGASTTCTAVPAAGYTVASFTGCTRVGTTDTCTLTNVTAPATVSASFAAAVPVPTLSQWALALLGLLAAALGLRRLRR</sequence>
<evidence type="ECO:0000259" key="3">
    <source>
        <dbReference type="Pfam" id="PF18203"/>
    </source>
</evidence>
<evidence type="ECO:0000256" key="2">
    <source>
        <dbReference type="SAM" id="SignalP"/>
    </source>
</evidence>
<reference evidence="5 6" key="1">
    <citation type="submission" date="2018-03" db="EMBL/GenBank/DDBJ databases">
        <title>Genome sequencing of Ottowia sp.</title>
        <authorList>
            <person name="Kim S.-J."/>
            <person name="Heo J."/>
            <person name="Kwon S.-W."/>
        </authorList>
    </citation>
    <scope>NUCLEOTIDE SEQUENCE [LARGE SCALE GENOMIC DNA]</scope>
    <source>
        <strain evidence="5 6">KADR8-3</strain>
    </source>
</reference>
<gene>
    <name evidence="5" type="ORF">C6570_09285</name>
</gene>
<dbReference type="InterPro" id="IPR044060">
    <property type="entry name" value="Bacterial_rp_domain"/>
</dbReference>
<feature type="domain" description="Bacterial repeat" evidence="4">
    <location>
        <begin position="189"/>
        <end position="257"/>
    </location>
</feature>
<feature type="signal peptide" evidence="2">
    <location>
        <begin position="1"/>
        <end position="36"/>
    </location>
</feature>